<dbReference type="Gene3D" id="2.60.40.1730">
    <property type="entry name" value="tricorn interacting facor f3 domain"/>
    <property type="match status" value="1"/>
</dbReference>
<dbReference type="InterPro" id="IPR042097">
    <property type="entry name" value="Aminopeptidase_N-like_N_sf"/>
</dbReference>
<dbReference type="Proteomes" id="UP000271162">
    <property type="component" value="Unassembled WGS sequence"/>
</dbReference>
<dbReference type="Pfam" id="PF17900">
    <property type="entry name" value="Peptidase_M1_N"/>
    <property type="match status" value="1"/>
</dbReference>
<evidence type="ECO:0000256" key="1">
    <source>
        <dbReference type="SAM" id="Phobius"/>
    </source>
</evidence>
<feature type="transmembrane region" description="Helical" evidence="1">
    <location>
        <begin position="12"/>
        <end position="31"/>
    </location>
</feature>
<dbReference type="GO" id="GO:0070006">
    <property type="term" value="F:metalloaminopeptidase activity"/>
    <property type="evidence" value="ECO:0007669"/>
    <property type="project" value="TreeGrafter"/>
</dbReference>
<dbReference type="SUPFAM" id="SSF55486">
    <property type="entry name" value="Metalloproteases ('zincins'), catalytic domain"/>
    <property type="match status" value="1"/>
</dbReference>
<keyword evidence="4" id="KW-1185">Reference proteome</keyword>
<keyword evidence="1" id="KW-0472">Membrane</keyword>
<dbReference type="GO" id="GO:0005737">
    <property type="term" value="C:cytoplasm"/>
    <property type="evidence" value="ECO:0007669"/>
    <property type="project" value="TreeGrafter"/>
</dbReference>
<dbReference type="GO" id="GO:0008270">
    <property type="term" value="F:zinc ion binding"/>
    <property type="evidence" value="ECO:0007669"/>
    <property type="project" value="TreeGrafter"/>
</dbReference>
<dbReference type="OMA" id="LAADMIH"/>
<protein>
    <submittedName>
        <fullName evidence="5">Peptidase_M1_N domain-containing protein</fullName>
    </submittedName>
</protein>
<dbReference type="GO" id="GO:0006508">
    <property type="term" value="P:proteolysis"/>
    <property type="evidence" value="ECO:0007669"/>
    <property type="project" value="InterPro"/>
</dbReference>
<dbReference type="GO" id="GO:0016020">
    <property type="term" value="C:membrane"/>
    <property type="evidence" value="ECO:0007669"/>
    <property type="project" value="TreeGrafter"/>
</dbReference>
<dbReference type="PANTHER" id="PTHR11533">
    <property type="entry name" value="PROTEASE M1 ZINC METALLOPROTEASE"/>
    <property type="match status" value="1"/>
</dbReference>
<feature type="domain" description="Aminopeptidase N-like N-terminal" evidence="2">
    <location>
        <begin position="75"/>
        <end position="267"/>
    </location>
</feature>
<reference evidence="5" key="1">
    <citation type="submission" date="2017-02" db="UniProtKB">
        <authorList>
            <consortium name="WormBaseParasite"/>
        </authorList>
    </citation>
    <scope>IDENTIFICATION</scope>
</reference>
<accession>A0A0N4XDP5</accession>
<gene>
    <name evidence="3" type="ORF">NBR_LOCUS648</name>
</gene>
<dbReference type="WBParaSite" id="NBR_0000064701-mRNA-1">
    <property type="protein sequence ID" value="NBR_0000064701-mRNA-1"/>
    <property type="gene ID" value="NBR_0000064701"/>
</dbReference>
<evidence type="ECO:0000259" key="2">
    <source>
        <dbReference type="Pfam" id="PF17900"/>
    </source>
</evidence>
<dbReference type="PANTHER" id="PTHR11533:SF299">
    <property type="entry name" value="AMINOPEPTIDASE"/>
    <property type="match status" value="1"/>
</dbReference>
<name>A0A0N4XDP5_NIPBR</name>
<dbReference type="InterPro" id="IPR001930">
    <property type="entry name" value="Peptidase_M1"/>
</dbReference>
<evidence type="ECO:0000313" key="3">
    <source>
        <dbReference type="EMBL" id="VDL63479.1"/>
    </source>
</evidence>
<evidence type="ECO:0000313" key="4">
    <source>
        <dbReference type="Proteomes" id="UP000271162"/>
    </source>
</evidence>
<evidence type="ECO:0000313" key="5">
    <source>
        <dbReference type="WBParaSite" id="NBR_0000064701-mRNA-1"/>
    </source>
</evidence>
<dbReference type="InterPro" id="IPR050344">
    <property type="entry name" value="Peptidase_M1_aminopeptidases"/>
</dbReference>
<dbReference type="GO" id="GO:0043171">
    <property type="term" value="P:peptide catabolic process"/>
    <property type="evidence" value="ECO:0007669"/>
    <property type="project" value="TreeGrafter"/>
</dbReference>
<dbReference type="Gene3D" id="3.30.2010.30">
    <property type="match status" value="1"/>
</dbReference>
<dbReference type="AlphaFoldDB" id="A0A0N4XDP5"/>
<dbReference type="SUPFAM" id="SSF63737">
    <property type="entry name" value="Leukotriene A4 hydrolase N-terminal domain"/>
    <property type="match status" value="1"/>
</dbReference>
<organism evidence="5">
    <name type="scientific">Nippostrongylus brasiliensis</name>
    <name type="common">Rat hookworm</name>
    <dbReference type="NCBI Taxonomy" id="27835"/>
    <lineage>
        <taxon>Eukaryota</taxon>
        <taxon>Metazoa</taxon>
        <taxon>Ecdysozoa</taxon>
        <taxon>Nematoda</taxon>
        <taxon>Chromadorea</taxon>
        <taxon>Rhabditida</taxon>
        <taxon>Rhabditina</taxon>
        <taxon>Rhabditomorpha</taxon>
        <taxon>Strongyloidea</taxon>
        <taxon>Heligmosomidae</taxon>
        <taxon>Nippostrongylus</taxon>
    </lineage>
</organism>
<dbReference type="GO" id="GO:0042277">
    <property type="term" value="F:peptide binding"/>
    <property type="evidence" value="ECO:0007669"/>
    <property type="project" value="TreeGrafter"/>
</dbReference>
<dbReference type="STRING" id="27835.A0A0N4XDP5"/>
<dbReference type="InterPro" id="IPR045357">
    <property type="entry name" value="Aminopeptidase_N-like_N"/>
</dbReference>
<keyword evidence="1" id="KW-1133">Transmembrane helix</keyword>
<reference evidence="3 4" key="2">
    <citation type="submission" date="2018-11" db="EMBL/GenBank/DDBJ databases">
        <authorList>
            <consortium name="Pathogen Informatics"/>
        </authorList>
    </citation>
    <scope>NUCLEOTIDE SEQUENCE [LARGE SCALE GENOMIC DNA]</scope>
</reference>
<dbReference type="GO" id="GO:0005615">
    <property type="term" value="C:extracellular space"/>
    <property type="evidence" value="ECO:0007669"/>
    <property type="project" value="TreeGrafter"/>
</dbReference>
<keyword evidence="1" id="KW-0812">Transmembrane</keyword>
<sequence>MPPPAPHDAKRPLVLASVLLGMIFILIYILITFPRPLVSEQSQPSSDTVEAEEEADPFKFSDQPFHRHHIPDIVQPSLYQIQLKVYLPWRPGVTFGALDFTMDGVTRMEFTVRRPLRRLQLHVKELNITSVKVYNGIEELNVDEISEENPQLLDIFMTNQLMTGHNYSVIIDFRARINNPKFAGIFSAPYKYGSENRFKTATHLQPQEARSLFPCIDSPEVKARFDATIIHPEGTYALFNMKETNISTKGGWTTTTFLRSPIMSTYLFAMVVGTMPYRETYTAKGVRIRIYAEEGKLNDTALALSQVPRLLAFFQDYFQLPYPLMKLGLEATFVESWNDDVLGELSA</sequence>
<dbReference type="PRINTS" id="PR00756">
    <property type="entry name" value="ALADIPTASE"/>
</dbReference>
<proteinExistence type="predicted"/>
<dbReference type="EMBL" id="UYSL01000324">
    <property type="protein sequence ID" value="VDL63479.1"/>
    <property type="molecule type" value="Genomic_DNA"/>
</dbReference>